<dbReference type="AlphaFoldDB" id="K5BGW7"/>
<name>K5BGW7_MYCHD</name>
<keyword evidence="2" id="KW-1185">Reference proteome</keyword>
<evidence type="ECO:0008006" key="3">
    <source>
        <dbReference type="Google" id="ProtNLM"/>
    </source>
</evidence>
<organism evidence="1 2">
    <name type="scientific">Mycolicibacterium hassiacum (strain DSM 44199 / CIP 105218 / JCM 12690 / 3849)</name>
    <name type="common">Mycobacterium hassiacum</name>
    <dbReference type="NCBI Taxonomy" id="1122247"/>
    <lineage>
        <taxon>Bacteria</taxon>
        <taxon>Bacillati</taxon>
        <taxon>Actinomycetota</taxon>
        <taxon>Actinomycetes</taxon>
        <taxon>Mycobacteriales</taxon>
        <taxon>Mycobacteriaceae</taxon>
        <taxon>Mycolicibacterium</taxon>
    </lineage>
</organism>
<gene>
    <name evidence="1" type="ORF">C731_1561</name>
</gene>
<comment type="caution">
    <text evidence="1">The sequence shown here is derived from an EMBL/GenBank/DDBJ whole genome shotgun (WGS) entry which is preliminary data.</text>
</comment>
<dbReference type="STRING" id="1122247.GCA_000379865_00488"/>
<protein>
    <recommendedName>
        <fullName evidence="3">PE family protein</fullName>
    </recommendedName>
</protein>
<reference evidence="1 2" key="1">
    <citation type="journal article" date="2012" name="J. Bacteriol.">
        <title>Genome sequence of Mycobacterium hassiacum DSM 44199, a rare source of heat-stable mycobacterial proteins.</title>
        <authorList>
            <person name="Tiago I."/>
            <person name="Maranha A."/>
            <person name="Mendes V."/>
            <person name="Alarico S."/>
            <person name="Moynihan P.J."/>
            <person name="Clarke A.J."/>
            <person name="Macedo-Ribeiro S."/>
            <person name="Pereira P.J."/>
            <person name="Empadinhas N."/>
        </authorList>
    </citation>
    <scope>NUCLEOTIDE SEQUENCE [LARGE SCALE GENOMIC DNA]</scope>
    <source>
        <strain evidence="2">DSM 44199 / CIP 105218 / JCM 12690 / 3849</strain>
    </source>
</reference>
<dbReference type="EMBL" id="AMRA01000041">
    <property type="protein sequence ID" value="EKF24356.1"/>
    <property type="molecule type" value="Genomic_DNA"/>
</dbReference>
<feature type="non-terminal residue" evidence="1">
    <location>
        <position position="75"/>
    </location>
</feature>
<sequence length="75" mass="7668">MSMPLRKPEGLSWSPATVELPEVPTIQPGEDALSATIAAVLPTLSAQLAVNVASLQAKEATFAGKLGAADGRIPD</sequence>
<proteinExistence type="predicted"/>
<evidence type="ECO:0000313" key="1">
    <source>
        <dbReference type="EMBL" id="EKF24356.1"/>
    </source>
</evidence>
<accession>K5BGW7</accession>
<evidence type="ECO:0000313" key="2">
    <source>
        <dbReference type="Proteomes" id="UP000006265"/>
    </source>
</evidence>
<dbReference type="Proteomes" id="UP000006265">
    <property type="component" value="Unassembled WGS sequence"/>
</dbReference>